<dbReference type="EMBL" id="CADEPI010000010">
    <property type="protein sequence ID" value="CAB3362980.1"/>
    <property type="molecule type" value="Genomic_DNA"/>
</dbReference>
<dbReference type="InterPro" id="IPR011333">
    <property type="entry name" value="SKP1/BTB/POZ_sf"/>
</dbReference>
<dbReference type="Gene3D" id="3.30.710.10">
    <property type="entry name" value="Potassium Channel Kv1.1, Chain A"/>
    <property type="match status" value="1"/>
</dbReference>
<dbReference type="Proteomes" id="UP000494165">
    <property type="component" value="Unassembled WGS sequence"/>
</dbReference>
<evidence type="ECO:0008006" key="3">
    <source>
        <dbReference type="Google" id="ProtNLM"/>
    </source>
</evidence>
<comment type="caution">
    <text evidence="1">The sequence shown here is derived from an EMBL/GenBank/DDBJ whole genome shotgun (WGS) entry which is preliminary data.</text>
</comment>
<accession>A0A8S1C1W6</accession>
<keyword evidence="2" id="KW-1185">Reference proteome</keyword>
<dbReference type="CDD" id="cd18186">
    <property type="entry name" value="BTB_POZ_ZBTB_KLHL-like"/>
    <property type="match status" value="1"/>
</dbReference>
<proteinExistence type="predicted"/>
<protein>
    <recommendedName>
        <fullName evidence="3">BTB domain-containing protein</fullName>
    </recommendedName>
</protein>
<dbReference type="SUPFAM" id="SSF54695">
    <property type="entry name" value="POZ domain"/>
    <property type="match status" value="1"/>
</dbReference>
<dbReference type="AlphaFoldDB" id="A0A8S1C1W6"/>
<reference evidence="1 2" key="1">
    <citation type="submission" date="2020-04" db="EMBL/GenBank/DDBJ databases">
        <authorList>
            <person name="Alioto T."/>
            <person name="Alioto T."/>
            <person name="Gomez Garrido J."/>
        </authorList>
    </citation>
    <scope>NUCLEOTIDE SEQUENCE [LARGE SCALE GENOMIC DNA]</scope>
</reference>
<evidence type="ECO:0000313" key="1">
    <source>
        <dbReference type="EMBL" id="CAB3362980.1"/>
    </source>
</evidence>
<gene>
    <name evidence="1" type="ORF">CLODIP_2_CD15507</name>
</gene>
<organism evidence="1 2">
    <name type="scientific">Cloeon dipterum</name>
    <dbReference type="NCBI Taxonomy" id="197152"/>
    <lineage>
        <taxon>Eukaryota</taxon>
        <taxon>Metazoa</taxon>
        <taxon>Ecdysozoa</taxon>
        <taxon>Arthropoda</taxon>
        <taxon>Hexapoda</taxon>
        <taxon>Insecta</taxon>
        <taxon>Pterygota</taxon>
        <taxon>Palaeoptera</taxon>
        <taxon>Ephemeroptera</taxon>
        <taxon>Pisciforma</taxon>
        <taxon>Baetidae</taxon>
        <taxon>Cloeon</taxon>
    </lineage>
</organism>
<sequence>MNSDNEEEPKQSSETKAANSLFQLRWRALQSGKGTDCKLLVGNVTKMYFHACKFDLACAVRCDQFQEFLRNSSPAKPIVIPEIEPHIFKKINRFVHCYVVPVYTENELDELVEMTVAVLKLNIAALVPMYLAAIVRYTNPDNIWRIFKNCSNCKEIMQICKTVVASNPEEYLKQPEFLSIEIFKFMDLFDNADSELIADALIRLAENDLDNKSVLIKAVIPHLKLKKLDQSRIEKLEQYISVKELELNVTENEKDKISNFIKTHNSSFN</sequence>
<name>A0A8S1C1W6_9INSE</name>
<evidence type="ECO:0000313" key="2">
    <source>
        <dbReference type="Proteomes" id="UP000494165"/>
    </source>
</evidence>